<gene>
    <name evidence="6" type="ORF">MM817_03002</name>
</gene>
<evidence type="ECO:0000256" key="4">
    <source>
        <dbReference type="ARBA" id="ARBA00022729"/>
    </source>
</evidence>
<reference evidence="6" key="1">
    <citation type="submission" date="2022-03" db="EMBL/GenBank/DDBJ databases">
        <title>Draft Genome Sequence of Firmicute Strain S0AB, a Heterotrophic Iron/Sulfur-Oxidizing Extreme Acidophile.</title>
        <authorList>
            <person name="Vergara E."/>
            <person name="Pakostova E."/>
            <person name="Johnson D.B."/>
            <person name="Holmes D.S."/>
        </authorList>
    </citation>
    <scope>NUCLEOTIDE SEQUENCE</scope>
    <source>
        <strain evidence="6">S0AB</strain>
    </source>
</reference>
<dbReference type="Gene3D" id="3.10.105.10">
    <property type="entry name" value="Dipeptide-binding Protein, Domain 3"/>
    <property type="match status" value="1"/>
</dbReference>
<dbReference type="PANTHER" id="PTHR30290:SF10">
    <property type="entry name" value="PERIPLASMIC OLIGOPEPTIDE-BINDING PROTEIN-RELATED"/>
    <property type="match status" value="1"/>
</dbReference>
<keyword evidence="7" id="KW-1185">Reference proteome</keyword>
<dbReference type="GO" id="GO:0015833">
    <property type="term" value="P:peptide transport"/>
    <property type="evidence" value="ECO:0007669"/>
    <property type="project" value="TreeGrafter"/>
</dbReference>
<dbReference type="AlphaFoldDB" id="A0A9X2AEL8"/>
<dbReference type="GO" id="GO:1904680">
    <property type="term" value="F:peptide transmembrane transporter activity"/>
    <property type="evidence" value="ECO:0007669"/>
    <property type="project" value="TreeGrafter"/>
</dbReference>
<dbReference type="GO" id="GO:0030313">
    <property type="term" value="C:cell envelope"/>
    <property type="evidence" value="ECO:0007669"/>
    <property type="project" value="UniProtKB-SubCell"/>
</dbReference>
<dbReference type="InterPro" id="IPR000914">
    <property type="entry name" value="SBP_5_dom"/>
</dbReference>
<sequence>MKNAYAYNPVKGKQLLESHGWKDVHGIMTKGNEELKFTMMYVSGTMAGSDTALLMKQDWAQEGIDVSLKPTPFSTLVSTINPSTPNSWQIATGTEWYYNGPGYYPTGGQLFATNAPSGEGYSSAKEDALIQATHLPYGTPKETLDHFYAYEQYTALHLPILWGDNVATLAVHSPELHDSVQYANAVVGYPQIQYWWISNVKS</sequence>
<name>A0A9X2AEL8_9BACL</name>
<evidence type="ECO:0000259" key="5">
    <source>
        <dbReference type="Pfam" id="PF00496"/>
    </source>
</evidence>
<comment type="subcellular location">
    <subcellularLocation>
        <location evidence="1">Cell envelope</location>
    </subcellularLocation>
</comment>
<dbReference type="InterPro" id="IPR039424">
    <property type="entry name" value="SBP_5"/>
</dbReference>
<dbReference type="PANTHER" id="PTHR30290">
    <property type="entry name" value="PERIPLASMIC BINDING COMPONENT OF ABC TRANSPORTER"/>
    <property type="match status" value="1"/>
</dbReference>
<evidence type="ECO:0000313" key="6">
    <source>
        <dbReference type="EMBL" id="MCI0184705.1"/>
    </source>
</evidence>
<dbReference type="Pfam" id="PF00496">
    <property type="entry name" value="SBP_bac_5"/>
    <property type="match status" value="1"/>
</dbReference>
<evidence type="ECO:0000313" key="7">
    <source>
        <dbReference type="Proteomes" id="UP001139263"/>
    </source>
</evidence>
<comment type="similarity">
    <text evidence="2">Belongs to the bacterial solute-binding protein 5 family.</text>
</comment>
<evidence type="ECO:0000256" key="1">
    <source>
        <dbReference type="ARBA" id="ARBA00004196"/>
    </source>
</evidence>
<organism evidence="6 7">
    <name type="scientific">Sulfoacidibacillus ferrooxidans</name>
    <dbReference type="NCBI Taxonomy" id="2005001"/>
    <lineage>
        <taxon>Bacteria</taxon>
        <taxon>Bacillati</taxon>
        <taxon>Bacillota</taxon>
        <taxon>Bacilli</taxon>
        <taxon>Bacillales</taxon>
        <taxon>Alicyclobacillaceae</taxon>
        <taxon>Sulfoacidibacillus</taxon>
    </lineage>
</organism>
<keyword evidence="4" id="KW-0732">Signal</keyword>
<proteinExistence type="inferred from homology"/>
<evidence type="ECO:0000256" key="3">
    <source>
        <dbReference type="ARBA" id="ARBA00022448"/>
    </source>
</evidence>
<dbReference type="Proteomes" id="UP001139263">
    <property type="component" value="Unassembled WGS sequence"/>
</dbReference>
<dbReference type="SUPFAM" id="SSF53850">
    <property type="entry name" value="Periplasmic binding protein-like II"/>
    <property type="match status" value="1"/>
</dbReference>
<dbReference type="EMBL" id="JALBUF010000022">
    <property type="protein sequence ID" value="MCI0184705.1"/>
    <property type="molecule type" value="Genomic_DNA"/>
</dbReference>
<accession>A0A9X2AEL8</accession>
<keyword evidence="3" id="KW-0813">Transport</keyword>
<comment type="caution">
    <text evidence="6">The sequence shown here is derived from an EMBL/GenBank/DDBJ whole genome shotgun (WGS) entry which is preliminary data.</text>
</comment>
<protein>
    <recommendedName>
        <fullName evidence="5">Solute-binding protein family 5 domain-containing protein</fullName>
    </recommendedName>
</protein>
<evidence type="ECO:0000256" key="2">
    <source>
        <dbReference type="ARBA" id="ARBA00005695"/>
    </source>
</evidence>
<feature type="domain" description="Solute-binding protein family 5" evidence="5">
    <location>
        <begin position="4"/>
        <end position="97"/>
    </location>
</feature>